<dbReference type="eggNOG" id="ENOG502RNKD">
    <property type="taxonomic scope" value="Eukaryota"/>
</dbReference>
<dbReference type="InParanoid" id="C1FYW5"/>
<dbReference type="RefSeq" id="XP_010756079.1">
    <property type="nucleotide sequence ID" value="XM_010757777.1"/>
</dbReference>
<feature type="compositionally biased region" description="Polar residues" evidence="1">
    <location>
        <begin position="117"/>
        <end position="128"/>
    </location>
</feature>
<dbReference type="VEuPathDB" id="FungiDB:PADG_00991"/>
<feature type="compositionally biased region" description="Low complexity" evidence="1">
    <location>
        <begin position="68"/>
        <end position="81"/>
    </location>
</feature>
<name>C1FYW5_PARBD</name>
<evidence type="ECO:0000313" key="3">
    <source>
        <dbReference type="Proteomes" id="UP000001628"/>
    </source>
</evidence>
<sequence length="222" mass="23869">MAAVTVDKIRFYQPSDHLECNQATKPETPRNLHTPQTRSTRLRFHFPILSLTAAQTPLAPRLLSSVMSPISSHPASQQSQPPETPENDFDRILEKMSLDDGSQPLGGNRRNTDEDTTIPSGLNQSGFSSDRLGMPVEADTAAESATEAGLHTCRSGGSRDLSLDLLTIRVFDPLTSALFQMATSESAGGQTSSPPLPAREAPTDQGDKLDRIADDDGALLTS</sequence>
<feature type="compositionally biased region" description="Polar residues" evidence="1">
    <location>
        <begin position="182"/>
        <end position="193"/>
    </location>
</feature>
<keyword evidence="3" id="KW-1185">Reference proteome</keyword>
<dbReference type="AlphaFoldDB" id="C1FYW5"/>
<reference evidence="2 3" key="1">
    <citation type="journal article" date="2011" name="PLoS Genet.">
        <title>Comparative genomic analysis of human fungal pathogens causing paracoccidioidomycosis.</title>
        <authorList>
            <person name="Desjardins C.A."/>
            <person name="Champion M.D."/>
            <person name="Holder J.W."/>
            <person name="Muszewska A."/>
            <person name="Goldberg J."/>
            <person name="Bailao A.M."/>
            <person name="Brigido M.M."/>
            <person name="Ferreira M.E."/>
            <person name="Garcia A.M."/>
            <person name="Grynberg M."/>
            <person name="Gujja S."/>
            <person name="Heiman D.I."/>
            <person name="Henn M.R."/>
            <person name="Kodira C.D."/>
            <person name="Leon-Narvaez H."/>
            <person name="Longo L.V."/>
            <person name="Ma L.J."/>
            <person name="Malavazi I."/>
            <person name="Matsuo A.L."/>
            <person name="Morais F.V."/>
            <person name="Pereira M."/>
            <person name="Rodriguez-Brito S."/>
            <person name="Sakthikumar S."/>
            <person name="Salem-Izacc S.M."/>
            <person name="Sykes S.M."/>
            <person name="Teixeira M.M."/>
            <person name="Vallejo M.C."/>
            <person name="Walter M.E."/>
            <person name="Yandava C."/>
            <person name="Young S."/>
            <person name="Zeng Q."/>
            <person name="Zucker J."/>
            <person name="Felipe M.S."/>
            <person name="Goldman G.H."/>
            <person name="Haas B.J."/>
            <person name="McEwen J.G."/>
            <person name="Nino-Vega G."/>
            <person name="Puccia R."/>
            <person name="San-Blas G."/>
            <person name="Soares C.M."/>
            <person name="Birren B.W."/>
            <person name="Cuomo C.A."/>
        </authorList>
    </citation>
    <scope>NUCLEOTIDE SEQUENCE [LARGE SCALE GENOMIC DNA]</scope>
    <source>
        <strain evidence="2 3">Pb18</strain>
    </source>
</reference>
<feature type="region of interest" description="Disordered" evidence="1">
    <location>
        <begin position="68"/>
        <end position="132"/>
    </location>
</feature>
<feature type="compositionally biased region" description="Basic and acidic residues" evidence="1">
    <location>
        <begin position="201"/>
        <end position="214"/>
    </location>
</feature>
<feature type="region of interest" description="Disordered" evidence="1">
    <location>
        <begin position="182"/>
        <end position="222"/>
    </location>
</feature>
<accession>C1FYW5</accession>
<dbReference type="EMBL" id="KN275957">
    <property type="protein sequence ID" value="EEH44702.2"/>
    <property type="molecule type" value="Genomic_DNA"/>
</dbReference>
<gene>
    <name evidence="2" type="ORF">PADG_00991</name>
</gene>
<protein>
    <submittedName>
        <fullName evidence="2">Uncharacterized protein</fullName>
    </submittedName>
</protein>
<organism evidence="2 3">
    <name type="scientific">Paracoccidioides brasiliensis (strain Pb18)</name>
    <dbReference type="NCBI Taxonomy" id="502780"/>
    <lineage>
        <taxon>Eukaryota</taxon>
        <taxon>Fungi</taxon>
        <taxon>Dikarya</taxon>
        <taxon>Ascomycota</taxon>
        <taxon>Pezizomycotina</taxon>
        <taxon>Eurotiomycetes</taxon>
        <taxon>Eurotiomycetidae</taxon>
        <taxon>Onygenales</taxon>
        <taxon>Ajellomycetaceae</taxon>
        <taxon>Paracoccidioides</taxon>
    </lineage>
</organism>
<feature type="compositionally biased region" description="Basic and acidic residues" evidence="1">
    <location>
        <begin position="88"/>
        <end position="98"/>
    </location>
</feature>
<dbReference type="KEGG" id="pbn:PADG_00991"/>
<dbReference type="Proteomes" id="UP000001628">
    <property type="component" value="Unassembled WGS sequence"/>
</dbReference>
<evidence type="ECO:0000313" key="2">
    <source>
        <dbReference type="EMBL" id="EEH44702.2"/>
    </source>
</evidence>
<proteinExistence type="predicted"/>
<dbReference type="OMA" id="GWMEIGH"/>
<dbReference type="OrthoDB" id="4187800at2759"/>
<dbReference type="GeneID" id="22580743"/>
<evidence type="ECO:0000256" key="1">
    <source>
        <dbReference type="SAM" id="MobiDB-lite"/>
    </source>
</evidence>
<dbReference type="HOGENOM" id="CLU_1245726_0_0_1"/>